<gene>
    <name evidence="2" type="ORF">SAMN05421636_105255</name>
</gene>
<dbReference type="InterPro" id="IPR039523">
    <property type="entry name" value="RimK-rel_E_lig_ATP-grasp"/>
</dbReference>
<dbReference type="Pfam" id="PF14397">
    <property type="entry name" value="ATPgrasp_ST"/>
    <property type="match status" value="1"/>
</dbReference>
<dbReference type="STRING" id="641691.SAMN05421636_105255"/>
<dbReference type="RefSeq" id="WP_091868666.1">
    <property type="nucleotide sequence ID" value="NZ_FNAO01000005.1"/>
</dbReference>
<name>A0A1G7DDH7_9FLAO</name>
<proteinExistence type="predicted"/>
<reference evidence="2 3" key="1">
    <citation type="submission" date="2016-10" db="EMBL/GenBank/DDBJ databases">
        <authorList>
            <person name="de Groot N.N."/>
        </authorList>
    </citation>
    <scope>NUCLEOTIDE SEQUENCE [LARGE SCALE GENOMIC DNA]</scope>
    <source>
        <strain evidence="2 3">DSM 23421</strain>
    </source>
</reference>
<feature type="domain" description="Alpha-L-glutamate ligase-related protein ATP-grasp" evidence="1">
    <location>
        <begin position="81"/>
        <end position="337"/>
    </location>
</feature>
<dbReference type="OrthoDB" id="6315394at2"/>
<protein>
    <submittedName>
        <fullName evidence="2">Sugar-transfer associated ATP-grasp</fullName>
    </submittedName>
</protein>
<organism evidence="2 3">
    <name type="scientific">Pricia antarctica</name>
    <dbReference type="NCBI Taxonomy" id="641691"/>
    <lineage>
        <taxon>Bacteria</taxon>
        <taxon>Pseudomonadati</taxon>
        <taxon>Bacteroidota</taxon>
        <taxon>Flavobacteriia</taxon>
        <taxon>Flavobacteriales</taxon>
        <taxon>Flavobacteriaceae</taxon>
        <taxon>Pricia</taxon>
    </lineage>
</organism>
<sequence length="351" mass="39749">MRNFNNIGRVKVFINDPNKKSFFKIIKEVFVIIKAKREIPFYYFKYLYRKEVKNYLDYLSTGEINAIGNSKLLHKPAYRSLLDNKLFFSLLLEKSSLHTPKLVSYNLGNSFHYNNTNRQIFGKAELIEFFENVFKANKLEGLFLRPLSDYGGKGCFKLTRNHLKKEIDAIIDLIFKGSYVHTKIIKQHEEIDKIHNRSVSTMRIISLITSSGQAEIIGAAMRFGVGSSVVDNASSGGFVVGVNVASGTLKRMGRYFLDYGGGEIYEHPDSGFKLEGFKIPYFKEACEEVLKGVTVIPDRFIGWDVAITPSGPTLVEANAAPHLPSFEIEFGGLLRNQHIKQLVAELKGQRV</sequence>
<evidence type="ECO:0000313" key="3">
    <source>
        <dbReference type="Proteomes" id="UP000199109"/>
    </source>
</evidence>
<evidence type="ECO:0000313" key="2">
    <source>
        <dbReference type="EMBL" id="SDE49016.1"/>
    </source>
</evidence>
<dbReference type="EMBL" id="FNAO01000005">
    <property type="protein sequence ID" value="SDE49016.1"/>
    <property type="molecule type" value="Genomic_DNA"/>
</dbReference>
<evidence type="ECO:0000259" key="1">
    <source>
        <dbReference type="Pfam" id="PF14397"/>
    </source>
</evidence>
<accession>A0A1G7DDH7</accession>
<keyword evidence="3" id="KW-1185">Reference proteome</keyword>
<dbReference type="AlphaFoldDB" id="A0A1G7DDH7"/>
<dbReference type="Proteomes" id="UP000199109">
    <property type="component" value="Unassembled WGS sequence"/>
</dbReference>